<dbReference type="GO" id="GO:0042289">
    <property type="term" value="F:MHC class II protein binding"/>
    <property type="evidence" value="ECO:0007669"/>
    <property type="project" value="TreeGrafter"/>
</dbReference>
<dbReference type="SMART" id="SM00409">
    <property type="entry name" value="IG"/>
    <property type="match status" value="3"/>
</dbReference>
<feature type="signal peptide" evidence="4">
    <location>
        <begin position="1"/>
        <end position="20"/>
    </location>
</feature>
<evidence type="ECO:0000256" key="2">
    <source>
        <dbReference type="SAM" id="MobiDB-lite"/>
    </source>
</evidence>
<feature type="region of interest" description="Disordered" evidence="2">
    <location>
        <begin position="490"/>
        <end position="513"/>
    </location>
</feature>
<reference evidence="6 7" key="1">
    <citation type="submission" date="2024-04" db="EMBL/GenBank/DDBJ databases">
        <authorList>
            <person name="Waldvogel A.-M."/>
            <person name="Schoenle A."/>
        </authorList>
    </citation>
    <scope>NUCLEOTIDE SEQUENCE [LARGE SCALE GENOMIC DNA]</scope>
</reference>
<keyword evidence="3" id="KW-1133">Transmembrane helix</keyword>
<dbReference type="PANTHER" id="PTHR11422:SF3">
    <property type="entry name" value="G6F-LIKE PROTEIN"/>
    <property type="match status" value="1"/>
</dbReference>
<dbReference type="InterPro" id="IPR036179">
    <property type="entry name" value="Ig-like_dom_sf"/>
</dbReference>
<dbReference type="Proteomes" id="UP001497482">
    <property type="component" value="Chromosome 7"/>
</dbReference>
<evidence type="ECO:0000256" key="1">
    <source>
        <dbReference type="ARBA" id="ARBA00023319"/>
    </source>
</evidence>
<dbReference type="Gene3D" id="2.60.40.10">
    <property type="entry name" value="Immunoglobulins"/>
    <property type="match status" value="1"/>
</dbReference>
<dbReference type="GO" id="GO:0009897">
    <property type="term" value="C:external side of plasma membrane"/>
    <property type="evidence" value="ECO:0007669"/>
    <property type="project" value="TreeGrafter"/>
</dbReference>
<dbReference type="GO" id="GO:0070374">
    <property type="term" value="P:positive regulation of ERK1 and ERK2 cascade"/>
    <property type="evidence" value="ECO:0007669"/>
    <property type="project" value="TreeGrafter"/>
</dbReference>
<feature type="transmembrane region" description="Helical" evidence="3">
    <location>
        <begin position="444"/>
        <end position="467"/>
    </location>
</feature>
<keyword evidence="1" id="KW-0393">Immunoglobulin domain</keyword>
<dbReference type="InterPro" id="IPR013783">
    <property type="entry name" value="Ig-like_fold"/>
</dbReference>
<keyword evidence="3" id="KW-0472">Membrane</keyword>
<dbReference type="GO" id="GO:1990782">
    <property type="term" value="F:protein tyrosine kinase binding"/>
    <property type="evidence" value="ECO:0007669"/>
    <property type="project" value="TreeGrafter"/>
</dbReference>
<sequence>MENALLVFVSFSCVVYPATCLPENMMEWSDAVVAREGTLATLVCIDEKATGAVSVNWMVKPLGTNRWRLVLSANERKEFSGGASKDYMQLTDHNFQESGVFSLGLRPEKEDGGLYMCLVKRRQTVLKERIILLAVLQIIVVPPCPIPQLSTLRLIADVQPELGIRKISWAAPGDLSLRTEKRPNFGTVAKLPQVQNYDDGAYVCMVYPRGNSSSAFFAFNVDITVDAERVASFANIVHGEEISSAALAQSVFLLTCPSTPGDYVLLYWKPSGLNRSSRLVHQYDRWRSFTKTTEHSNRLQLAGPPHDAQAGSFSFLLTPKLKDGGLYICDVFSNDNAFSLRTLLTVVKVNVRKLSTELELDCRYSELSQVQSVIWRHENESVRLPMDSSSLGSVTTSVPLPVRVETAGNYTCVLQLKNKQTVRATYTVSLPGKGHTQDVVSPSLLPSLSALLLLVPLVAVLLGVFLWRQRHISDRGIEQSLSVRSGETENIYENPEDMRQAPPQGSVYMDLKPRGEDAVYKELER</sequence>
<keyword evidence="7" id="KW-1185">Reference proteome</keyword>
<gene>
    <name evidence="6" type="ORF">KC01_LOCUS37387</name>
</gene>
<keyword evidence="4" id="KW-0732">Signal</keyword>
<evidence type="ECO:0000256" key="4">
    <source>
        <dbReference type="SAM" id="SignalP"/>
    </source>
</evidence>
<dbReference type="Pfam" id="PF00047">
    <property type="entry name" value="ig"/>
    <property type="match status" value="1"/>
</dbReference>
<evidence type="ECO:0000313" key="7">
    <source>
        <dbReference type="Proteomes" id="UP001497482"/>
    </source>
</evidence>
<proteinExistence type="predicted"/>
<dbReference type="EMBL" id="OZ035829">
    <property type="protein sequence ID" value="CAL1610856.1"/>
    <property type="molecule type" value="Genomic_DNA"/>
</dbReference>
<feature type="chain" id="PRO_5044022054" description="Ig-like domain-containing protein" evidence="4">
    <location>
        <begin position="21"/>
        <end position="525"/>
    </location>
</feature>
<dbReference type="GO" id="GO:0035723">
    <property type="term" value="P:interleukin-15-mediated signaling pathway"/>
    <property type="evidence" value="ECO:0007669"/>
    <property type="project" value="TreeGrafter"/>
</dbReference>
<dbReference type="GO" id="GO:0045121">
    <property type="term" value="C:membrane raft"/>
    <property type="evidence" value="ECO:0007669"/>
    <property type="project" value="TreeGrafter"/>
</dbReference>
<dbReference type="PANTHER" id="PTHR11422">
    <property type="entry name" value="T-CELL SURFACE GLYCOPROTEIN CD4"/>
    <property type="match status" value="1"/>
</dbReference>
<dbReference type="InterPro" id="IPR007110">
    <property type="entry name" value="Ig-like_dom"/>
</dbReference>
<keyword evidence="3" id="KW-0812">Transmembrane</keyword>
<accession>A0AAV2MBV2</accession>
<feature type="domain" description="Ig-like" evidence="5">
    <location>
        <begin position="358"/>
        <end position="429"/>
    </location>
</feature>
<dbReference type="AlphaFoldDB" id="A0AAV2MBV2"/>
<dbReference type="InterPro" id="IPR013151">
    <property type="entry name" value="Immunoglobulin_dom"/>
</dbReference>
<evidence type="ECO:0000259" key="5">
    <source>
        <dbReference type="PROSITE" id="PS50835"/>
    </source>
</evidence>
<dbReference type="PROSITE" id="PS50835">
    <property type="entry name" value="IG_LIKE"/>
    <property type="match status" value="2"/>
</dbReference>
<evidence type="ECO:0000256" key="3">
    <source>
        <dbReference type="SAM" id="Phobius"/>
    </source>
</evidence>
<dbReference type="GO" id="GO:0042110">
    <property type="term" value="P:T cell activation"/>
    <property type="evidence" value="ECO:0007669"/>
    <property type="project" value="TreeGrafter"/>
</dbReference>
<evidence type="ECO:0000313" key="6">
    <source>
        <dbReference type="EMBL" id="CAL1610856.1"/>
    </source>
</evidence>
<dbReference type="SUPFAM" id="SSF48726">
    <property type="entry name" value="Immunoglobulin"/>
    <property type="match status" value="1"/>
</dbReference>
<name>A0AAV2MBV2_KNICA</name>
<feature type="domain" description="Ig-like" evidence="5">
    <location>
        <begin position="22"/>
        <end position="127"/>
    </location>
</feature>
<protein>
    <recommendedName>
        <fullName evidence="5">Ig-like domain-containing protein</fullName>
    </recommendedName>
</protein>
<organism evidence="6 7">
    <name type="scientific">Knipowitschia caucasica</name>
    <name type="common">Caucasian dwarf goby</name>
    <name type="synonym">Pomatoschistus caucasicus</name>
    <dbReference type="NCBI Taxonomy" id="637954"/>
    <lineage>
        <taxon>Eukaryota</taxon>
        <taxon>Metazoa</taxon>
        <taxon>Chordata</taxon>
        <taxon>Craniata</taxon>
        <taxon>Vertebrata</taxon>
        <taxon>Euteleostomi</taxon>
        <taxon>Actinopterygii</taxon>
        <taxon>Neopterygii</taxon>
        <taxon>Teleostei</taxon>
        <taxon>Neoteleostei</taxon>
        <taxon>Acanthomorphata</taxon>
        <taxon>Gobiaria</taxon>
        <taxon>Gobiiformes</taxon>
        <taxon>Gobioidei</taxon>
        <taxon>Gobiidae</taxon>
        <taxon>Gobiinae</taxon>
        <taxon>Knipowitschia</taxon>
    </lineage>
</organism>
<dbReference type="InterPro" id="IPR003599">
    <property type="entry name" value="Ig_sub"/>
</dbReference>